<evidence type="ECO:0000313" key="2">
    <source>
        <dbReference type="Proteomes" id="UP000198816"/>
    </source>
</evidence>
<accession>A0A1H3A2M2</accession>
<dbReference type="InterPro" id="IPR011256">
    <property type="entry name" value="Reg_factor_effector_dom_sf"/>
</dbReference>
<dbReference type="STRING" id="1058.SAMN05421783_11827"/>
<name>A0A1H3A2M2_THIRO</name>
<dbReference type="SUPFAM" id="SSF55136">
    <property type="entry name" value="Probable bacterial effector-binding domain"/>
    <property type="match status" value="1"/>
</dbReference>
<proteinExistence type="predicted"/>
<dbReference type="Proteomes" id="UP000198816">
    <property type="component" value="Unassembled WGS sequence"/>
</dbReference>
<dbReference type="EMBL" id="FNNZ01000018">
    <property type="protein sequence ID" value="SDX23875.1"/>
    <property type="molecule type" value="Genomic_DNA"/>
</dbReference>
<keyword evidence="2" id="KW-1185">Reference proteome</keyword>
<dbReference type="Gene3D" id="3.20.80.10">
    <property type="entry name" value="Regulatory factor, effector binding domain"/>
    <property type="match status" value="1"/>
</dbReference>
<evidence type="ECO:0000313" key="1">
    <source>
        <dbReference type="EMBL" id="SDX23875.1"/>
    </source>
</evidence>
<dbReference type="PANTHER" id="PTHR11220">
    <property type="entry name" value="HEME-BINDING PROTEIN-RELATED"/>
    <property type="match status" value="1"/>
</dbReference>
<dbReference type="Pfam" id="PF04832">
    <property type="entry name" value="SOUL"/>
    <property type="match status" value="1"/>
</dbReference>
<dbReference type="InterPro" id="IPR006917">
    <property type="entry name" value="SOUL_heme-bd"/>
</dbReference>
<protein>
    <submittedName>
        <fullName evidence="1">SOUL heme-binding protein</fullName>
    </submittedName>
</protein>
<dbReference type="AlphaFoldDB" id="A0A1H3A2M2"/>
<reference evidence="2" key="1">
    <citation type="submission" date="2016-10" db="EMBL/GenBank/DDBJ databases">
        <authorList>
            <person name="Varghese N."/>
            <person name="Submissions S."/>
        </authorList>
    </citation>
    <scope>NUCLEOTIDE SEQUENCE [LARGE SCALE GENOMIC DNA]</scope>
    <source>
        <strain evidence="2">DSM 217</strain>
    </source>
</reference>
<dbReference type="OrthoDB" id="2156220at2"/>
<organism evidence="1 2">
    <name type="scientific">Thiocapsa roseopersicina</name>
    <dbReference type="NCBI Taxonomy" id="1058"/>
    <lineage>
        <taxon>Bacteria</taxon>
        <taxon>Pseudomonadati</taxon>
        <taxon>Pseudomonadota</taxon>
        <taxon>Gammaproteobacteria</taxon>
        <taxon>Chromatiales</taxon>
        <taxon>Chromatiaceae</taxon>
        <taxon>Thiocapsa</taxon>
    </lineage>
</organism>
<dbReference type="RefSeq" id="WP_093035013.1">
    <property type="nucleotide sequence ID" value="NZ_FNNZ01000018.1"/>
</dbReference>
<sequence>MKTFLLIVGVVAVLGIVAMAVFVFVVHNVETPEYVAVESDGAFELRDYPALVVAETTRAGARREALGAGFGPLARYIFAKERGGEKIAMTAPVIQQRPEAPAERIAMTAPVIQSPTGEDAWSVRFIMPSGYSLEALPAPATSEVRLREIPAQRRAAVRFSGSTTDAALAEQEAALRTWMTARGLTPAGPAVYAYYNDPFTPGFLRRNEVLIDVAAP</sequence>
<dbReference type="PANTHER" id="PTHR11220:SF58">
    <property type="entry name" value="SOUL HEME-BINDING FAMILY PROTEIN"/>
    <property type="match status" value="1"/>
</dbReference>
<gene>
    <name evidence="1" type="ORF">SAMN05421783_11827</name>
</gene>